<accession>A0A1J7IPX6</accession>
<evidence type="ECO:0000313" key="2">
    <source>
        <dbReference type="EMBL" id="OIW23169.1"/>
    </source>
</evidence>
<dbReference type="AlphaFoldDB" id="A0A1J7IPX6"/>
<dbReference type="InParanoid" id="A0A1J7IPX6"/>
<reference evidence="2 3" key="1">
    <citation type="submission" date="2016-10" db="EMBL/GenBank/DDBJ databases">
        <title>Draft genome sequence of Coniochaeta ligniaria NRRL30616, a lignocellulolytic fungus for bioabatement of inhibitors in plant biomass hydrolysates.</title>
        <authorList>
            <consortium name="DOE Joint Genome Institute"/>
            <person name="Jimenez D.J."/>
            <person name="Hector R.E."/>
            <person name="Riley R."/>
            <person name="Sun H."/>
            <person name="Grigoriev I.V."/>
            <person name="Van Elsas J.D."/>
            <person name="Nichols N.N."/>
        </authorList>
    </citation>
    <scope>NUCLEOTIDE SEQUENCE [LARGE SCALE GENOMIC DNA]</scope>
    <source>
        <strain evidence="2 3">NRRL 30616</strain>
    </source>
</reference>
<dbReference type="Proteomes" id="UP000182658">
    <property type="component" value="Unassembled WGS sequence"/>
</dbReference>
<protein>
    <submittedName>
        <fullName evidence="2">Uncharacterized protein</fullName>
    </submittedName>
</protein>
<dbReference type="EMBL" id="KV875108">
    <property type="protein sequence ID" value="OIW23169.1"/>
    <property type="molecule type" value="Genomic_DNA"/>
</dbReference>
<name>A0A1J7IPX6_9PEZI</name>
<evidence type="ECO:0000256" key="1">
    <source>
        <dbReference type="SAM" id="MobiDB-lite"/>
    </source>
</evidence>
<sequence length="128" mass="13848">MGSGDDATGKICRFRLTGTLGTLLLAAQADITHTVLSEADPGQTSCPTLFLSSSSKYSPILEARRDPPIVTTPEMTPKMRRVQTHPPPTSQSLSSTTLRRHRQCRRRRHLGPNPGPSTYHPSVGISSG</sequence>
<feature type="region of interest" description="Disordered" evidence="1">
    <location>
        <begin position="61"/>
        <end position="128"/>
    </location>
</feature>
<evidence type="ECO:0000313" key="3">
    <source>
        <dbReference type="Proteomes" id="UP000182658"/>
    </source>
</evidence>
<organism evidence="2 3">
    <name type="scientific">Coniochaeta ligniaria NRRL 30616</name>
    <dbReference type="NCBI Taxonomy" id="1408157"/>
    <lineage>
        <taxon>Eukaryota</taxon>
        <taxon>Fungi</taxon>
        <taxon>Dikarya</taxon>
        <taxon>Ascomycota</taxon>
        <taxon>Pezizomycotina</taxon>
        <taxon>Sordariomycetes</taxon>
        <taxon>Sordariomycetidae</taxon>
        <taxon>Coniochaetales</taxon>
        <taxon>Coniochaetaceae</taxon>
        <taxon>Coniochaeta</taxon>
    </lineage>
</organism>
<keyword evidence="3" id="KW-1185">Reference proteome</keyword>
<feature type="compositionally biased region" description="Basic residues" evidence="1">
    <location>
        <begin position="98"/>
        <end position="110"/>
    </location>
</feature>
<gene>
    <name evidence="2" type="ORF">CONLIGDRAFT_143490</name>
</gene>
<proteinExistence type="predicted"/>